<evidence type="ECO:0000313" key="4">
    <source>
        <dbReference type="Proteomes" id="UP001525379"/>
    </source>
</evidence>
<name>A0ABT2HXF7_9MICO</name>
<sequence length="313" mass="34010">MTSRNTDTSDIDDEQMTDVGAPEHSGANIELPSEHDEKTQDGAPEAVEAELAPPSKEELEAADRRVRRARRKRLILWGTPVVVILALVAFKLLSMIFIANQAVKQYEAGSYEESLNTSELLTYGNVIEPWKAHYDVGTNYLQLGVLPESKAELEQALALAAPSEACPVRANLAITIERLGDLALANGDEAASKAYYEEAKKVLAERDPSCEQSSSEPSSQETEQRLEQKTGEGNEGSQDSTSSPTPSPSESPTPNPSNTPDEQSQENETPGASASPQSAEEQLQEQLGENQQQREEQLDEENNSSSGGAEKPW</sequence>
<evidence type="ECO:0000313" key="3">
    <source>
        <dbReference type="EMBL" id="MCT2042826.1"/>
    </source>
</evidence>
<keyword evidence="4" id="KW-1185">Reference proteome</keyword>
<accession>A0ABT2HXF7</accession>
<evidence type="ECO:0000256" key="1">
    <source>
        <dbReference type="SAM" id="MobiDB-lite"/>
    </source>
</evidence>
<proteinExistence type="predicted"/>
<reference evidence="3 4" key="1">
    <citation type="submission" date="2022-04" db="EMBL/GenBank/DDBJ databases">
        <title>Human microbiome associated bacterial genomes.</title>
        <authorList>
            <person name="Sandstrom S."/>
            <person name="Salamzade R."/>
            <person name="Kalan L.R."/>
        </authorList>
    </citation>
    <scope>NUCLEOTIDE SEQUENCE [LARGE SCALE GENOMIC DNA]</scope>
    <source>
        <strain evidence="4">p3-SID1799</strain>
    </source>
</reference>
<organism evidence="3 4">
    <name type="scientific">Pseudoclavibacter albus</name>
    <dbReference type="NCBI Taxonomy" id="272241"/>
    <lineage>
        <taxon>Bacteria</taxon>
        <taxon>Bacillati</taxon>
        <taxon>Actinomycetota</taxon>
        <taxon>Actinomycetes</taxon>
        <taxon>Micrococcales</taxon>
        <taxon>Microbacteriaceae</taxon>
        <taxon>Pseudoclavibacter</taxon>
    </lineage>
</organism>
<feature type="region of interest" description="Disordered" evidence="1">
    <location>
        <begin position="1"/>
        <end position="61"/>
    </location>
</feature>
<protein>
    <recommendedName>
        <fullName evidence="5">Tetratricopeptide repeat protein</fullName>
    </recommendedName>
</protein>
<dbReference type="Gene3D" id="1.25.40.10">
    <property type="entry name" value="Tetratricopeptide repeat domain"/>
    <property type="match status" value="1"/>
</dbReference>
<dbReference type="Proteomes" id="UP001525379">
    <property type="component" value="Unassembled WGS sequence"/>
</dbReference>
<dbReference type="RefSeq" id="WP_206394677.1">
    <property type="nucleotide sequence ID" value="NZ_JAFDPW010000001.1"/>
</dbReference>
<dbReference type="InterPro" id="IPR011990">
    <property type="entry name" value="TPR-like_helical_dom_sf"/>
</dbReference>
<evidence type="ECO:0008006" key="5">
    <source>
        <dbReference type="Google" id="ProtNLM"/>
    </source>
</evidence>
<feature type="compositionally biased region" description="Low complexity" evidence="1">
    <location>
        <begin position="210"/>
        <end position="221"/>
    </location>
</feature>
<keyword evidence="2" id="KW-0812">Transmembrane</keyword>
<feature type="compositionally biased region" description="Polar residues" evidence="1">
    <location>
        <begin position="266"/>
        <end position="279"/>
    </location>
</feature>
<comment type="caution">
    <text evidence="3">The sequence shown here is derived from an EMBL/GenBank/DDBJ whole genome shotgun (WGS) entry which is preliminary data.</text>
</comment>
<keyword evidence="2" id="KW-1133">Transmembrane helix</keyword>
<feature type="compositionally biased region" description="Pro residues" evidence="1">
    <location>
        <begin position="245"/>
        <end position="257"/>
    </location>
</feature>
<keyword evidence="2" id="KW-0472">Membrane</keyword>
<feature type="transmembrane region" description="Helical" evidence="2">
    <location>
        <begin position="74"/>
        <end position="98"/>
    </location>
</feature>
<feature type="compositionally biased region" description="Low complexity" evidence="1">
    <location>
        <begin position="43"/>
        <end position="54"/>
    </location>
</feature>
<evidence type="ECO:0000256" key="2">
    <source>
        <dbReference type="SAM" id="Phobius"/>
    </source>
</evidence>
<feature type="compositionally biased region" description="Basic and acidic residues" evidence="1">
    <location>
        <begin position="222"/>
        <end position="232"/>
    </location>
</feature>
<feature type="compositionally biased region" description="Low complexity" evidence="1">
    <location>
        <begin position="280"/>
        <end position="291"/>
    </location>
</feature>
<gene>
    <name evidence="3" type="ORF">M3D15_05690</name>
</gene>
<feature type="region of interest" description="Disordered" evidence="1">
    <location>
        <begin position="206"/>
        <end position="313"/>
    </location>
</feature>
<dbReference type="EMBL" id="JALXSQ010000017">
    <property type="protein sequence ID" value="MCT2042826.1"/>
    <property type="molecule type" value="Genomic_DNA"/>
</dbReference>